<accession>B7KHN1</accession>
<dbReference type="GO" id="GO:0003676">
    <property type="term" value="F:nucleic acid binding"/>
    <property type="evidence" value="ECO:0007669"/>
    <property type="project" value="InterPro"/>
</dbReference>
<gene>
    <name evidence="2" type="ordered locus">PCC7424_2304</name>
</gene>
<dbReference type="KEGG" id="cyc:PCC7424_2304"/>
<dbReference type="Proteomes" id="UP000002384">
    <property type="component" value="Chromosome"/>
</dbReference>
<sequence length="394" mass="44468">MSQLLFHVPLITGSLVVGGVVIASGGSVLQSGIAGVATGATGFATSALVTQSQISKQRLVEQERDRLKLEIENQKRLLAFGSELEHLQGLRELLQQSIDELKQYKNSLNEDEYINPQLEESVTTFDFDLVIEQDGEESTTEKEQMENNIKVIIDFLENRDIKIKTIPTEDAADDIINSLSKFLGENYDGLRELLAIIKRSMQNSSSFSLSVKEYRQKDISNVCQFCTRLHDIAFLEEYRYFKSPKYLIKAKATTLPAAHSFFSGKWLERFVLLAVQKCVSLISSELEKDIVFSYLLNPQITLPNGDDFELDLICHASGSFFWIEAKSGNYQQHISKYSKMSKILNLDSRHSIMVLPDISEDRCTALTSLFSMTVCSLSCLEEILVETIRKDQTV</sequence>
<reference evidence="3" key="1">
    <citation type="journal article" date="2011" name="MBio">
        <title>Novel metabolic attributes of the genus Cyanothece, comprising a group of unicellular nitrogen-fixing Cyanobacteria.</title>
        <authorList>
            <person name="Bandyopadhyay A."/>
            <person name="Elvitigala T."/>
            <person name="Welsh E."/>
            <person name="Stockel J."/>
            <person name="Liberton M."/>
            <person name="Min H."/>
            <person name="Sherman L.A."/>
            <person name="Pakrasi H.B."/>
        </authorList>
    </citation>
    <scope>NUCLEOTIDE SEQUENCE [LARGE SCALE GENOMIC DNA]</scope>
    <source>
        <strain evidence="3">PCC 7424</strain>
    </source>
</reference>
<evidence type="ECO:0000313" key="3">
    <source>
        <dbReference type="Proteomes" id="UP000002384"/>
    </source>
</evidence>
<proteinExistence type="predicted"/>
<dbReference type="RefSeq" id="WP_015954330.1">
    <property type="nucleotide sequence ID" value="NC_011729.1"/>
</dbReference>
<dbReference type="STRING" id="65393.PCC7424_2304"/>
<dbReference type="eggNOG" id="COG1373">
    <property type="taxonomic scope" value="Bacteria"/>
</dbReference>
<dbReference type="SUPFAM" id="SSF52980">
    <property type="entry name" value="Restriction endonuclease-like"/>
    <property type="match status" value="1"/>
</dbReference>
<keyword evidence="3" id="KW-1185">Reference proteome</keyword>
<dbReference type="OrthoDB" id="574082at2"/>
<name>B7KHN1_GLOC7</name>
<dbReference type="EMBL" id="CP001291">
    <property type="protein sequence ID" value="ACK70726.1"/>
    <property type="molecule type" value="Genomic_DNA"/>
</dbReference>
<evidence type="ECO:0000313" key="2">
    <source>
        <dbReference type="EMBL" id="ACK70726.1"/>
    </source>
</evidence>
<dbReference type="AlphaFoldDB" id="B7KHN1"/>
<evidence type="ECO:0000256" key="1">
    <source>
        <dbReference type="SAM" id="Coils"/>
    </source>
</evidence>
<protein>
    <submittedName>
        <fullName evidence="2">Uncharacterized protein</fullName>
    </submittedName>
</protein>
<dbReference type="Gene3D" id="3.40.1350.10">
    <property type="match status" value="1"/>
</dbReference>
<organism evidence="2 3">
    <name type="scientific">Gloeothece citriformis (strain PCC 7424)</name>
    <name type="common">Cyanothece sp. (strain PCC 7424)</name>
    <dbReference type="NCBI Taxonomy" id="65393"/>
    <lineage>
        <taxon>Bacteria</taxon>
        <taxon>Bacillati</taxon>
        <taxon>Cyanobacteriota</taxon>
        <taxon>Cyanophyceae</taxon>
        <taxon>Oscillatoriophycideae</taxon>
        <taxon>Chroococcales</taxon>
        <taxon>Aphanothecaceae</taxon>
        <taxon>Gloeothece</taxon>
        <taxon>Gloeothece citriformis</taxon>
    </lineage>
</organism>
<dbReference type="InterPro" id="IPR011856">
    <property type="entry name" value="tRNA_endonuc-like_dom_sf"/>
</dbReference>
<dbReference type="HOGENOM" id="CLU_699651_0_0_3"/>
<feature type="coiled-coil region" evidence="1">
    <location>
        <begin position="57"/>
        <end position="111"/>
    </location>
</feature>
<keyword evidence="1" id="KW-0175">Coiled coil</keyword>
<dbReference type="InterPro" id="IPR011335">
    <property type="entry name" value="Restrct_endonuc-II-like"/>
</dbReference>